<name>A0ABR8Q7H8_9CLOT</name>
<dbReference type="Pfam" id="PF00005">
    <property type="entry name" value="ABC_tran"/>
    <property type="match status" value="1"/>
</dbReference>
<dbReference type="InterPro" id="IPR027417">
    <property type="entry name" value="P-loop_NTPase"/>
</dbReference>
<dbReference type="Gene3D" id="3.40.50.300">
    <property type="entry name" value="P-loop containing nucleotide triphosphate hydrolases"/>
    <property type="match status" value="1"/>
</dbReference>
<proteinExistence type="predicted"/>
<keyword evidence="2" id="KW-0547">Nucleotide-binding</keyword>
<feature type="domain" description="ABC transporter" evidence="4">
    <location>
        <begin position="4"/>
        <end position="211"/>
    </location>
</feature>
<evidence type="ECO:0000256" key="2">
    <source>
        <dbReference type="ARBA" id="ARBA00022741"/>
    </source>
</evidence>
<dbReference type="InterPro" id="IPR051782">
    <property type="entry name" value="ABC_Transporter_VariousFunc"/>
</dbReference>
<dbReference type="Proteomes" id="UP000640335">
    <property type="component" value="Unassembled WGS sequence"/>
</dbReference>
<dbReference type="EMBL" id="JACSQZ010000077">
    <property type="protein sequence ID" value="MBD7916378.1"/>
    <property type="molecule type" value="Genomic_DNA"/>
</dbReference>
<evidence type="ECO:0000259" key="4">
    <source>
        <dbReference type="PROSITE" id="PS50893"/>
    </source>
</evidence>
<accession>A0ABR8Q7H8</accession>
<keyword evidence="1" id="KW-0813">Transport</keyword>
<dbReference type="RefSeq" id="WP_191751122.1">
    <property type="nucleotide sequence ID" value="NZ_JACSQZ010000077.1"/>
</dbReference>
<dbReference type="InterPro" id="IPR017871">
    <property type="entry name" value="ABC_transporter-like_CS"/>
</dbReference>
<evidence type="ECO:0000313" key="6">
    <source>
        <dbReference type="Proteomes" id="UP000640335"/>
    </source>
</evidence>
<keyword evidence="6" id="KW-1185">Reference proteome</keyword>
<dbReference type="PANTHER" id="PTHR42939:SF1">
    <property type="entry name" value="ABC TRANSPORTER ATP-BINDING PROTEIN ALBC-RELATED"/>
    <property type="match status" value="1"/>
</dbReference>
<organism evidence="5 6">
    <name type="scientific">Clostridium gallinarum</name>
    <dbReference type="NCBI Taxonomy" id="2762246"/>
    <lineage>
        <taxon>Bacteria</taxon>
        <taxon>Bacillati</taxon>
        <taxon>Bacillota</taxon>
        <taxon>Clostridia</taxon>
        <taxon>Eubacteriales</taxon>
        <taxon>Clostridiaceae</taxon>
        <taxon>Clostridium</taxon>
    </lineage>
</organism>
<dbReference type="PROSITE" id="PS00211">
    <property type="entry name" value="ABC_TRANSPORTER_1"/>
    <property type="match status" value="1"/>
</dbReference>
<dbReference type="InterPro" id="IPR003439">
    <property type="entry name" value="ABC_transporter-like_ATP-bd"/>
</dbReference>
<comment type="caution">
    <text evidence="5">The sequence shown here is derived from an EMBL/GenBank/DDBJ whole genome shotgun (WGS) entry which is preliminary data.</text>
</comment>
<evidence type="ECO:0000313" key="5">
    <source>
        <dbReference type="EMBL" id="MBD7916378.1"/>
    </source>
</evidence>
<dbReference type="GO" id="GO:0005524">
    <property type="term" value="F:ATP binding"/>
    <property type="evidence" value="ECO:0007669"/>
    <property type="project" value="UniProtKB-KW"/>
</dbReference>
<dbReference type="PROSITE" id="PS50893">
    <property type="entry name" value="ABC_TRANSPORTER_2"/>
    <property type="match status" value="1"/>
</dbReference>
<dbReference type="SUPFAM" id="SSF52540">
    <property type="entry name" value="P-loop containing nucleoside triphosphate hydrolases"/>
    <property type="match status" value="1"/>
</dbReference>
<dbReference type="PANTHER" id="PTHR42939">
    <property type="entry name" value="ABC TRANSPORTER ATP-BINDING PROTEIN ALBC-RELATED"/>
    <property type="match status" value="1"/>
</dbReference>
<dbReference type="InterPro" id="IPR003593">
    <property type="entry name" value="AAA+_ATPase"/>
</dbReference>
<reference evidence="5 6" key="1">
    <citation type="submission" date="2020-08" db="EMBL/GenBank/DDBJ databases">
        <title>A Genomic Blueprint of the Chicken Gut Microbiome.</title>
        <authorList>
            <person name="Gilroy R."/>
            <person name="Ravi A."/>
            <person name="Getino M."/>
            <person name="Pursley I."/>
            <person name="Horton D.L."/>
            <person name="Alikhan N.-F."/>
            <person name="Baker D."/>
            <person name="Gharbi K."/>
            <person name="Hall N."/>
            <person name="Watson M."/>
            <person name="Adriaenssens E.M."/>
            <person name="Foster-Nyarko E."/>
            <person name="Jarju S."/>
            <person name="Secka A."/>
            <person name="Antonio M."/>
            <person name="Oren A."/>
            <person name="Chaudhuri R."/>
            <person name="La Ragione R.M."/>
            <person name="Hildebrand F."/>
            <person name="Pallen M.J."/>
        </authorList>
    </citation>
    <scope>NUCLEOTIDE SEQUENCE [LARGE SCALE GENOMIC DNA]</scope>
    <source>
        <strain evidence="5 6">Sa3CUN1</strain>
    </source>
</reference>
<evidence type="ECO:0000256" key="1">
    <source>
        <dbReference type="ARBA" id="ARBA00022448"/>
    </source>
</evidence>
<protein>
    <submittedName>
        <fullName evidence="5">ABC transporter ATP-binding protein</fullName>
    </submittedName>
</protein>
<gene>
    <name evidence="5" type="ORF">H9660_14620</name>
</gene>
<keyword evidence="3 5" id="KW-0067">ATP-binding</keyword>
<dbReference type="SMART" id="SM00382">
    <property type="entry name" value="AAA"/>
    <property type="match status" value="1"/>
</dbReference>
<evidence type="ECO:0000256" key="3">
    <source>
        <dbReference type="ARBA" id="ARBA00022840"/>
    </source>
</evidence>
<sequence>MSQIIIKNLTKKIRNNIVLDNINLNLQSGNIYGFLGRNGSGKTMLFRAICGLIKPTYGKILINNMTLGKDITFPPSCGVIIETPGFWDNYSAFENLKTLASIKNIIGDNEIETVLKDVTLDPTDNKPFKKFSLGMKQKLALAQALMEKPDIIILDEPTNALDEESIEIVRNLIKLEKKRGALILIASHNKDDIDNLCDIKFKLDSGKIINI</sequence>